<organism evidence="2 3">
    <name type="scientific">Microbacterium aerolatum</name>
    <dbReference type="NCBI Taxonomy" id="153731"/>
    <lineage>
        <taxon>Bacteria</taxon>
        <taxon>Bacillati</taxon>
        <taxon>Actinomycetota</taxon>
        <taxon>Actinomycetes</taxon>
        <taxon>Micrococcales</taxon>
        <taxon>Microbacteriaceae</taxon>
        <taxon>Microbacterium</taxon>
    </lineage>
</organism>
<keyword evidence="1" id="KW-0812">Transmembrane</keyword>
<dbReference type="Proteomes" id="UP000321225">
    <property type="component" value="Unassembled WGS sequence"/>
</dbReference>
<dbReference type="AlphaFoldDB" id="A0A511AF20"/>
<protein>
    <submittedName>
        <fullName evidence="2">Uncharacterized protein</fullName>
    </submittedName>
</protein>
<evidence type="ECO:0000313" key="3">
    <source>
        <dbReference type="Proteomes" id="UP000321225"/>
    </source>
</evidence>
<gene>
    <name evidence="2" type="ORF">MAE01_17980</name>
</gene>
<feature type="transmembrane region" description="Helical" evidence="1">
    <location>
        <begin position="16"/>
        <end position="36"/>
    </location>
</feature>
<sequence length="93" mass="10023">MVRATARLARIRQWGIVFPEVLLAVALMLIGVLLILSRRQFPRLMRAGLTKFFGPGVAEDATRPGVTTSLVVVGIGAIAFGVFNVIELFVGIS</sequence>
<evidence type="ECO:0000256" key="1">
    <source>
        <dbReference type="SAM" id="Phobius"/>
    </source>
</evidence>
<name>A0A511AF20_9MICO</name>
<reference evidence="2 3" key="1">
    <citation type="submission" date="2019-07" db="EMBL/GenBank/DDBJ databases">
        <title>Whole genome shotgun sequence of Microbacterium aerolatum NBRC 103071.</title>
        <authorList>
            <person name="Hosoyama A."/>
            <person name="Uohara A."/>
            <person name="Ohji S."/>
            <person name="Ichikawa N."/>
        </authorList>
    </citation>
    <scope>NUCLEOTIDE SEQUENCE [LARGE SCALE GENOMIC DNA]</scope>
    <source>
        <strain evidence="2 3">NBRC 103071</strain>
    </source>
</reference>
<feature type="transmembrane region" description="Helical" evidence="1">
    <location>
        <begin position="70"/>
        <end position="92"/>
    </location>
</feature>
<proteinExistence type="predicted"/>
<keyword evidence="1" id="KW-1133">Transmembrane helix</keyword>
<evidence type="ECO:0000313" key="2">
    <source>
        <dbReference type="EMBL" id="GEK86622.1"/>
    </source>
</evidence>
<keyword evidence="1" id="KW-0472">Membrane</keyword>
<keyword evidence="3" id="KW-1185">Reference proteome</keyword>
<accession>A0A511AF20</accession>
<dbReference type="EMBL" id="BJUW01000007">
    <property type="protein sequence ID" value="GEK86622.1"/>
    <property type="molecule type" value="Genomic_DNA"/>
</dbReference>
<comment type="caution">
    <text evidence="2">The sequence shown here is derived from an EMBL/GenBank/DDBJ whole genome shotgun (WGS) entry which is preliminary data.</text>
</comment>